<proteinExistence type="predicted"/>
<sequence>MPGQYSAGCLYLSENESQGANYFHSGTHGVFGACRPKTACTVNSAPAFFLPIFCQSCQMSQHIDGILQTSTVSLSLNRTLKYVRLQSKHVRSHFHCAHAAQ</sequence>
<accession>A0ABV0XA52</accession>
<evidence type="ECO:0000313" key="2">
    <source>
        <dbReference type="Proteomes" id="UP001469553"/>
    </source>
</evidence>
<organism evidence="1 2">
    <name type="scientific">Ameca splendens</name>
    <dbReference type="NCBI Taxonomy" id="208324"/>
    <lineage>
        <taxon>Eukaryota</taxon>
        <taxon>Metazoa</taxon>
        <taxon>Chordata</taxon>
        <taxon>Craniata</taxon>
        <taxon>Vertebrata</taxon>
        <taxon>Euteleostomi</taxon>
        <taxon>Actinopterygii</taxon>
        <taxon>Neopterygii</taxon>
        <taxon>Teleostei</taxon>
        <taxon>Neoteleostei</taxon>
        <taxon>Acanthomorphata</taxon>
        <taxon>Ovalentaria</taxon>
        <taxon>Atherinomorphae</taxon>
        <taxon>Cyprinodontiformes</taxon>
        <taxon>Goodeidae</taxon>
        <taxon>Ameca</taxon>
    </lineage>
</organism>
<dbReference type="Proteomes" id="UP001469553">
    <property type="component" value="Unassembled WGS sequence"/>
</dbReference>
<name>A0ABV0XA52_9TELE</name>
<evidence type="ECO:0000313" key="1">
    <source>
        <dbReference type="EMBL" id="MEQ2278740.1"/>
    </source>
</evidence>
<reference evidence="1 2" key="1">
    <citation type="submission" date="2021-06" db="EMBL/GenBank/DDBJ databases">
        <authorList>
            <person name="Palmer J.M."/>
        </authorList>
    </citation>
    <scope>NUCLEOTIDE SEQUENCE [LARGE SCALE GENOMIC DNA]</scope>
    <source>
        <strain evidence="1 2">AS_MEX2019</strain>
        <tissue evidence="1">Muscle</tissue>
    </source>
</reference>
<dbReference type="EMBL" id="JAHRIP010000076">
    <property type="protein sequence ID" value="MEQ2278740.1"/>
    <property type="molecule type" value="Genomic_DNA"/>
</dbReference>
<keyword evidence="2" id="KW-1185">Reference proteome</keyword>
<gene>
    <name evidence="1" type="ORF">AMECASPLE_002146</name>
</gene>
<comment type="caution">
    <text evidence="1">The sequence shown here is derived from an EMBL/GenBank/DDBJ whole genome shotgun (WGS) entry which is preliminary data.</text>
</comment>
<protein>
    <submittedName>
        <fullName evidence="1">Uncharacterized protein</fullName>
    </submittedName>
</protein>